<evidence type="ECO:0000313" key="8">
    <source>
        <dbReference type="EMBL" id="EFX92922.1"/>
    </source>
</evidence>
<organism evidence="8 9">
    <name type="scientific">Actinobacillus ureae ATCC 25976</name>
    <dbReference type="NCBI Taxonomy" id="887324"/>
    <lineage>
        <taxon>Bacteria</taxon>
        <taxon>Pseudomonadati</taxon>
        <taxon>Pseudomonadota</taxon>
        <taxon>Gammaproteobacteria</taxon>
        <taxon>Pasteurellales</taxon>
        <taxon>Pasteurellaceae</taxon>
        <taxon>Actinobacillus</taxon>
    </lineage>
</organism>
<dbReference type="Gene3D" id="1.10.1020.10">
    <property type="entry name" value="Adenine-specific Methyltransferase, Domain 2"/>
    <property type="match status" value="1"/>
</dbReference>
<protein>
    <recommendedName>
        <fullName evidence="2 7">Site-specific DNA-methyltransferase (adenine-specific)</fullName>
        <ecNumber evidence="2 7">2.1.1.72</ecNumber>
    </recommendedName>
</protein>
<dbReference type="REBASE" id="32865">
    <property type="entry name" value="M2.Aur25976ORF26P"/>
</dbReference>
<keyword evidence="4 7" id="KW-0808">Transferase</keyword>
<comment type="caution">
    <text evidence="8">The sequence shown here is derived from an EMBL/GenBank/DDBJ whole genome shotgun (WGS) entry which is preliminary data.</text>
</comment>
<dbReference type="EC" id="2.1.1.72" evidence="2 7"/>
<proteinExistence type="inferred from homology"/>
<dbReference type="PROSITE" id="PS00092">
    <property type="entry name" value="N6_MTASE"/>
    <property type="match status" value="1"/>
</dbReference>
<dbReference type="InterPro" id="IPR002052">
    <property type="entry name" value="DNA_methylase_N6_adenine_CS"/>
</dbReference>
<dbReference type="PIRSF" id="PIRSF000398">
    <property type="entry name" value="M_m6A_EcoRV"/>
    <property type="match status" value="1"/>
</dbReference>
<evidence type="ECO:0000256" key="7">
    <source>
        <dbReference type="RuleBase" id="RU361257"/>
    </source>
</evidence>
<evidence type="ECO:0000256" key="6">
    <source>
        <dbReference type="ARBA" id="ARBA00047942"/>
    </source>
</evidence>
<dbReference type="Proteomes" id="UP000005467">
    <property type="component" value="Unassembled WGS sequence"/>
</dbReference>
<evidence type="ECO:0000256" key="1">
    <source>
        <dbReference type="ARBA" id="ARBA00006594"/>
    </source>
</evidence>
<dbReference type="GO" id="GO:0009307">
    <property type="term" value="P:DNA restriction-modification system"/>
    <property type="evidence" value="ECO:0007669"/>
    <property type="project" value="InterPro"/>
</dbReference>
<dbReference type="InterPro" id="IPR023095">
    <property type="entry name" value="Ade_MeTrfase_dom_2"/>
</dbReference>
<dbReference type="RefSeq" id="WP_005621009.1">
    <property type="nucleotide sequence ID" value="NZ_GL831080.1"/>
</dbReference>
<dbReference type="SUPFAM" id="SSF53335">
    <property type="entry name" value="S-adenosyl-L-methionine-dependent methyltransferases"/>
    <property type="match status" value="1"/>
</dbReference>
<dbReference type="AlphaFoldDB" id="E8KDW0"/>
<sequence>MSQFKRSPLFYIGDKYKLLNEITPKFPQNIQRWIEPFVGGGSVFLNIQAQSYCLNDINSWVIQLHQFLSQHSENSEGFFQAAFDLIQQYGLSCSYLKNDIPDELKRQHKKTYIARYNKIAFEKLRNDFNRDQTDLLRFYVLLIYGFNRMIRFNQSGNYNLPVGNVDWNKNVVKALQNYFAFSGSLKNQIAWYNQDYEQFLETVQPNSHDFIYLDPPYLITFSEYNKLWQLDDERRLLNLLDDLNRQNIRFAISNVTHYKGRVNTLFETWAQQYHTHRINSNYISYHDNSNKDFTEILVCNYD</sequence>
<dbReference type="HOGENOM" id="CLU_077381_0_0_6"/>
<evidence type="ECO:0000313" key="9">
    <source>
        <dbReference type="Proteomes" id="UP000005467"/>
    </source>
</evidence>
<evidence type="ECO:0000256" key="5">
    <source>
        <dbReference type="ARBA" id="ARBA00022691"/>
    </source>
</evidence>
<dbReference type="GO" id="GO:0009007">
    <property type="term" value="F:site-specific DNA-methyltransferase (adenine-specific) activity"/>
    <property type="evidence" value="ECO:0007669"/>
    <property type="project" value="UniProtKB-UniRule"/>
</dbReference>
<keyword evidence="5 7" id="KW-0949">S-adenosyl-L-methionine</keyword>
<keyword evidence="3 7" id="KW-0489">Methyltransferase</keyword>
<dbReference type="GO" id="GO:0006298">
    <property type="term" value="P:mismatch repair"/>
    <property type="evidence" value="ECO:0007669"/>
    <property type="project" value="TreeGrafter"/>
</dbReference>
<dbReference type="Pfam" id="PF02086">
    <property type="entry name" value="MethyltransfD12"/>
    <property type="match status" value="1"/>
</dbReference>
<dbReference type="Gene3D" id="3.40.50.150">
    <property type="entry name" value="Vaccinia Virus protein VP39"/>
    <property type="match status" value="1"/>
</dbReference>
<dbReference type="InterPro" id="IPR029063">
    <property type="entry name" value="SAM-dependent_MTases_sf"/>
</dbReference>
<dbReference type="GO" id="GO:0043565">
    <property type="term" value="F:sequence-specific DNA binding"/>
    <property type="evidence" value="ECO:0007669"/>
    <property type="project" value="TreeGrafter"/>
</dbReference>
<dbReference type="PANTHER" id="PTHR30481:SF3">
    <property type="entry name" value="DNA ADENINE METHYLASE"/>
    <property type="match status" value="1"/>
</dbReference>
<dbReference type="GO" id="GO:0032259">
    <property type="term" value="P:methylation"/>
    <property type="evidence" value="ECO:0007669"/>
    <property type="project" value="UniProtKB-KW"/>
</dbReference>
<comment type="catalytic activity">
    <reaction evidence="6 7">
        <text>a 2'-deoxyadenosine in DNA + S-adenosyl-L-methionine = an N(6)-methyl-2'-deoxyadenosine in DNA + S-adenosyl-L-homocysteine + H(+)</text>
        <dbReference type="Rhea" id="RHEA:15197"/>
        <dbReference type="Rhea" id="RHEA-COMP:12418"/>
        <dbReference type="Rhea" id="RHEA-COMP:12419"/>
        <dbReference type="ChEBI" id="CHEBI:15378"/>
        <dbReference type="ChEBI" id="CHEBI:57856"/>
        <dbReference type="ChEBI" id="CHEBI:59789"/>
        <dbReference type="ChEBI" id="CHEBI:90615"/>
        <dbReference type="ChEBI" id="CHEBI:90616"/>
        <dbReference type="EC" id="2.1.1.72"/>
    </reaction>
</comment>
<gene>
    <name evidence="8" type="primary">dam</name>
    <name evidence="8" type="ORF">HMPREF0027_0027</name>
</gene>
<evidence type="ECO:0000256" key="4">
    <source>
        <dbReference type="ARBA" id="ARBA00022679"/>
    </source>
</evidence>
<reference evidence="8 9" key="1">
    <citation type="submission" date="2011-01" db="EMBL/GenBank/DDBJ databases">
        <authorList>
            <person name="Muzny D."/>
            <person name="Qin X."/>
            <person name="Deng J."/>
            <person name="Jiang H."/>
            <person name="Liu Y."/>
            <person name="Qu J."/>
            <person name="Song X.-Z."/>
            <person name="Zhang L."/>
            <person name="Thornton R."/>
            <person name="Coyle M."/>
            <person name="Francisco L."/>
            <person name="Jackson L."/>
            <person name="Javaid M."/>
            <person name="Korchina V."/>
            <person name="Kovar C."/>
            <person name="Mata R."/>
            <person name="Mathew T."/>
            <person name="Ngo R."/>
            <person name="Nguyen L."/>
            <person name="Nguyen N."/>
            <person name="Okwuonu G."/>
            <person name="Ongeri F."/>
            <person name="Pham C."/>
            <person name="Simmons D."/>
            <person name="Wilczek-Boney K."/>
            <person name="Hale W."/>
            <person name="Jakkamsetti A."/>
            <person name="Pham P."/>
            <person name="Ruth R."/>
            <person name="San Lucas F."/>
            <person name="Warren J."/>
            <person name="Zhang J."/>
            <person name="Zhao Z."/>
            <person name="Zhou C."/>
            <person name="Zhu D."/>
            <person name="Lee S."/>
            <person name="Bess C."/>
            <person name="Blankenburg K."/>
            <person name="Forbes L."/>
            <person name="Fu Q."/>
            <person name="Gubbala S."/>
            <person name="Hirani K."/>
            <person name="Jayaseelan J.C."/>
            <person name="Lara F."/>
            <person name="Munidasa M."/>
            <person name="Palculict T."/>
            <person name="Patil S."/>
            <person name="Pu L.-L."/>
            <person name="Saada N."/>
            <person name="Tang L."/>
            <person name="Weissenberger G."/>
            <person name="Zhu Y."/>
            <person name="Hemphill L."/>
            <person name="Shang Y."/>
            <person name="Youmans B."/>
            <person name="Ayvaz T."/>
            <person name="Ross M."/>
            <person name="Santibanez J."/>
            <person name="Aqrawi P."/>
            <person name="Gross S."/>
            <person name="Joshi V."/>
            <person name="Fowler G."/>
            <person name="Nazareth L."/>
            <person name="Reid J."/>
            <person name="Worley K."/>
            <person name="Petrosino J."/>
            <person name="Highlander S."/>
            <person name="Gibbs R."/>
        </authorList>
    </citation>
    <scope>NUCLEOTIDE SEQUENCE [LARGE SCALE GENOMIC DNA]</scope>
    <source>
        <strain evidence="8 9">ATCC 25976</strain>
    </source>
</reference>
<keyword evidence="9" id="KW-1185">Reference proteome</keyword>
<dbReference type="PANTHER" id="PTHR30481">
    <property type="entry name" value="DNA ADENINE METHYLASE"/>
    <property type="match status" value="1"/>
</dbReference>
<accession>E8KDW0</accession>
<dbReference type="InterPro" id="IPR012263">
    <property type="entry name" value="M_m6A_EcoRV"/>
</dbReference>
<comment type="similarity">
    <text evidence="1 7">Belongs to the N(4)/N(6)-methyltransferase family.</text>
</comment>
<dbReference type="PRINTS" id="PR00505">
    <property type="entry name" value="D12N6MTFRASE"/>
</dbReference>
<evidence type="ECO:0000256" key="2">
    <source>
        <dbReference type="ARBA" id="ARBA00011900"/>
    </source>
</evidence>
<name>E8KDW0_9PAST</name>
<dbReference type="EMBL" id="AEVG01000003">
    <property type="protein sequence ID" value="EFX92922.1"/>
    <property type="molecule type" value="Genomic_DNA"/>
</dbReference>
<dbReference type="NCBIfam" id="TIGR00571">
    <property type="entry name" value="dam"/>
    <property type="match status" value="1"/>
</dbReference>
<dbReference type="GO" id="GO:1904047">
    <property type="term" value="F:S-adenosyl-L-methionine binding"/>
    <property type="evidence" value="ECO:0007669"/>
    <property type="project" value="TreeGrafter"/>
</dbReference>
<dbReference type="InterPro" id="IPR012327">
    <property type="entry name" value="MeTrfase_D12"/>
</dbReference>
<evidence type="ECO:0000256" key="3">
    <source>
        <dbReference type="ARBA" id="ARBA00022603"/>
    </source>
</evidence>